<dbReference type="Proteomes" id="UP000184330">
    <property type="component" value="Unassembled WGS sequence"/>
</dbReference>
<feature type="transmembrane region" description="Helical" evidence="2">
    <location>
        <begin position="140"/>
        <end position="161"/>
    </location>
</feature>
<accession>A0A1L7WH31</accession>
<dbReference type="OrthoDB" id="3254104at2759"/>
<feature type="region of interest" description="Disordered" evidence="1">
    <location>
        <begin position="1"/>
        <end position="37"/>
    </location>
</feature>
<evidence type="ECO:0000313" key="4">
    <source>
        <dbReference type="Proteomes" id="UP000184330"/>
    </source>
</evidence>
<keyword evidence="2" id="KW-0472">Membrane</keyword>
<reference evidence="3 4" key="1">
    <citation type="submission" date="2016-03" db="EMBL/GenBank/DDBJ databases">
        <authorList>
            <person name="Ploux O."/>
        </authorList>
    </citation>
    <scope>NUCLEOTIDE SEQUENCE [LARGE SCALE GENOMIC DNA]</scope>
    <source>
        <strain evidence="3 4">UAMH 11012</strain>
    </source>
</reference>
<feature type="compositionally biased region" description="Polar residues" evidence="1">
    <location>
        <begin position="20"/>
        <end position="35"/>
    </location>
</feature>
<proteinExistence type="predicted"/>
<sequence length="221" mass="24763">MSARQRYAGDISVPRPLQDGISTSGAETQDNSAPQKPSKYSRYMKMLLQLDEIPWWHNVLASLFTWLLLAGYVVLPGAFTSIRNSQVLSEEAGAAGKAIVNAAQTWPVLLVASMCCAAGASGMCWLWYRWNANYKWVLDKIIVPGMLNSLAGLVTTITNIYTARNKFWSRTAIVTAVITGTCSCILMILFFVDYFWNLRHVKEEHARLFQAESEDEKKEAN</sequence>
<feature type="transmembrane region" description="Helical" evidence="2">
    <location>
        <begin position="173"/>
        <end position="196"/>
    </location>
</feature>
<organism evidence="3 4">
    <name type="scientific">Phialocephala subalpina</name>
    <dbReference type="NCBI Taxonomy" id="576137"/>
    <lineage>
        <taxon>Eukaryota</taxon>
        <taxon>Fungi</taxon>
        <taxon>Dikarya</taxon>
        <taxon>Ascomycota</taxon>
        <taxon>Pezizomycotina</taxon>
        <taxon>Leotiomycetes</taxon>
        <taxon>Helotiales</taxon>
        <taxon>Mollisiaceae</taxon>
        <taxon>Phialocephala</taxon>
        <taxon>Phialocephala fortinii species complex</taxon>
    </lineage>
</organism>
<feature type="transmembrane region" description="Helical" evidence="2">
    <location>
        <begin position="106"/>
        <end position="128"/>
    </location>
</feature>
<evidence type="ECO:0000313" key="3">
    <source>
        <dbReference type="EMBL" id="CZR52089.1"/>
    </source>
</evidence>
<feature type="transmembrane region" description="Helical" evidence="2">
    <location>
        <begin position="55"/>
        <end position="75"/>
    </location>
</feature>
<gene>
    <name evidence="3" type="ORF">PAC_01966</name>
</gene>
<dbReference type="AlphaFoldDB" id="A0A1L7WH31"/>
<protein>
    <submittedName>
        <fullName evidence="3">Uncharacterized protein</fullName>
    </submittedName>
</protein>
<evidence type="ECO:0000256" key="2">
    <source>
        <dbReference type="SAM" id="Phobius"/>
    </source>
</evidence>
<name>A0A1L7WH31_9HELO</name>
<dbReference type="EMBL" id="FJOG01000002">
    <property type="protein sequence ID" value="CZR52089.1"/>
    <property type="molecule type" value="Genomic_DNA"/>
</dbReference>
<keyword evidence="2" id="KW-0812">Transmembrane</keyword>
<keyword evidence="4" id="KW-1185">Reference proteome</keyword>
<keyword evidence="2" id="KW-1133">Transmembrane helix</keyword>
<evidence type="ECO:0000256" key="1">
    <source>
        <dbReference type="SAM" id="MobiDB-lite"/>
    </source>
</evidence>